<keyword evidence="3 4" id="KW-0648">Protein biosynthesis</keyword>
<comment type="caution">
    <text evidence="6">The sequence shown here is derived from an EMBL/GenBank/DDBJ whole genome shotgun (WGS) entry which is preliminary data.</text>
</comment>
<dbReference type="PANTHER" id="PTHR11741">
    <property type="entry name" value="ELONGATION FACTOR TS"/>
    <property type="match status" value="1"/>
</dbReference>
<dbReference type="InterPro" id="IPR009060">
    <property type="entry name" value="UBA-like_sf"/>
</dbReference>
<sequence>MAFARVARRPIGVFFYNASGRFSSGNEYSTVATKLETLSHYKTSVLLSRYASPSRGFGNFLRRFSSESPAVVDQMSLIKQLRQRTSAPIKDVKASLVECNWDIEAAQKDLRKRGKVLASKKSSRTAAEGMLAVAQDEGKVAVIELNCETDFVARNDIFQYLALAMAKRALLVENSSQEISGVFPFGPEVFEAESTGKSQMAVEKMVEGRLRKYYEEVALLEQKFIVNDSINIKTLVDNLSKEVGSPVKVANFLRVEVGEGIERLEASDEPVAQTA</sequence>
<evidence type="ECO:0000313" key="7">
    <source>
        <dbReference type="Proteomes" id="UP001642260"/>
    </source>
</evidence>
<keyword evidence="7" id="KW-1185">Reference proteome</keyword>
<organism evidence="6 7">
    <name type="scientific">Eruca vesicaria subsp. sativa</name>
    <name type="common">Garden rocket</name>
    <name type="synonym">Eruca sativa</name>
    <dbReference type="NCBI Taxonomy" id="29727"/>
    <lineage>
        <taxon>Eukaryota</taxon>
        <taxon>Viridiplantae</taxon>
        <taxon>Streptophyta</taxon>
        <taxon>Embryophyta</taxon>
        <taxon>Tracheophyta</taxon>
        <taxon>Spermatophyta</taxon>
        <taxon>Magnoliopsida</taxon>
        <taxon>eudicotyledons</taxon>
        <taxon>Gunneridae</taxon>
        <taxon>Pentapetalae</taxon>
        <taxon>rosids</taxon>
        <taxon>malvids</taxon>
        <taxon>Brassicales</taxon>
        <taxon>Brassicaceae</taxon>
        <taxon>Brassiceae</taxon>
        <taxon>Eruca</taxon>
    </lineage>
</organism>
<dbReference type="SUPFAM" id="SSF54713">
    <property type="entry name" value="Elongation factor Ts (EF-Ts), dimerisation domain"/>
    <property type="match status" value="1"/>
</dbReference>
<evidence type="ECO:0000313" key="6">
    <source>
        <dbReference type="EMBL" id="CAH8314405.1"/>
    </source>
</evidence>
<dbReference type="GO" id="GO:0003746">
    <property type="term" value="F:translation elongation factor activity"/>
    <property type="evidence" value="ECO:0007669"/>
    <property type="project" value="UniProtKB-UniRule"/>
</dbReference>
<dbReference type="GO" id="GO:0005739">
    <property type="term" value="C:mitochondrion"/>
    <property type="evidence" value="ECO:0007669"/>
    <property type="project" value="UniProtKB-SubCell"/>
</dbReference>
<dbReference type="PROSITE" id="PS01127">
    <property type="entry name" value="EF_TS_2"/>
    <property type="match status" value="1"/>
</dbReference>
<dbReference type="Proteomes" id="UP001642260">
    <property type="component" value="Unassembled WGS sequence"/>
</dbReference>
<dbReference type="FunFam" id="1.10.8.10:FF:000001">
    <property type="entry name" value="Elongation factor Ts"/>
    <property type="match status" value="1"/>
</dbReference>
<dbReference type="InterPro" id="IPR001816">
    <property type="entry name" value="Transl_elong_EFTs/EF1B"/>
</dbReference>
<dbReference type="PANTHER" id="PTHR11741:SF0">
    <property type="entry name" value="ELONGATION FACTOR TS, MITOCHONDRIAL"/>
    <property type="match status" value="1"/>
</dbReference>
<reference evidence="6 7" key="1">
    <citation type="submission" date="2022-03" db="EMBL/GenBank/DDBJ databases">
        <authorList>
            <person name="Macdonald S."/>
            <person name="Ahmed S."/>
            <person name="Newling K."/>
        </authorList>
    </citation>
    <scope>NUCLEOTIDE SEQUENCE [LARGE SCALE GENOMIC DNA]</scope>
</reference>
<comment type="similarity">
    <text evidence="1 4">Belongs to the EF-Ts family.</text>
</comment>
<comment type="subcellular location">
    <subcellularLocation>
        <location evidence="4">Mitochondrion</location>
    </subcellularLocation>
</comment>
<evidence type="ECO:0000256" key="3">
    <source>
        <dbReference type="ARBA" id="ARBA00022917"/>
    </source>
</evidence>
<evidence type="ECO:0000256" key="4">
    <source>
        <dbReference type="HAMAP-Rule" id="MF_03135"/>
    </source>
</evidence>
<dbReference type="HAMAP" id="MF_00050">
    <property type="entry name" value="EF_Ts"/>
    <property type="match status" value="1"/>
</dbReference>
<dbReference type="InterPro" id="IPR018101">
    <property type="entry name" value="Transl_elong_Ts_CS"/>
</dbReference>
<feature type="domain" description="Translation elongation factor EFTs/EF1B dimerisation" evidence="5">
    <location>
        <begin position="191"/>
        <end position="259"/>
    </location>
</feature>
<gene>
    <name evidence="4" type="primary">EFTS</name>
    <name evidence="6" type="ORF">ERUC_LOCUS7159</name>
</gene>
<keyword evidence="2 4" id="KW-0251">Elongation factor</keyword>
<dbReference type="EMBL" id="CAKOAT010080822">
    <property type="protein sequence ID" value="CAH8314405.1"/>
    <property type="molecule type" value="Genomic_DNA"/>
</dbReference>
<evidence type="ECO:0000256" key="2">
    <source>
        <dbReference type="ARBA" id="ARBA00022768"/>
    </source>
</evidence>
<keyword evidence="4" id="KW-0496">Mitochondrion</keyword>
<evidence type="ECO:0000256" key="1">
    <source>
        <dbReference type="ARBA" id="ARBA00005532"/>
    </source>
</evidence>
<comment type="function">
    <text evidence="4">Associates with the EF-Tu.GDP complex and induces the exchange of GDP to GTP. It remains bound to the aminoacyl-tRNA.EF-Tu.GTP complex up to the GTP hydrolysis stage on the ribosome.</text>
</comment>
<dbReference type="Pfam" id="PF00889">
    <property type="entry name" value="EF_TS"/>
    <property type="match status" value="2"/>
</dbReference>
<feature type="domain" description="Translation elongation factor EFTs/EF1B dimerisation" evidence="5">
    <location>
        <begin position="141"/>
        <end position="176"/>
    </location>
</feature>
<dbReference type="AlphaFoldDB" id="A0ABC8J642"/>
<evidence type="ECO:0000259" key="5">
    <source>
        <dbReference type="Pfam" id="PF00889"/>
    </source>
</evidence>
<protein>
    <recommendedName>
        <fullName evidence="4">Elongation factor Ts, mitochondrial</fullName>
        <shortName evidence="4">EF-Ts</shortName>
        <shortName evidence="4">EF-TsMt</shortName>
    </recommendedName>
</protein>
<accession>A0ABC8J642</accession>
<dbReference type="SUPFAM" id="SSF46934">
    <property type="entry name" value="UBA-like"/>
    <property type="match status" value="1"/>
</dbReference>
<proteinExistence type="inferred from homology"/>
<dbReference type="InterPro" id="IPR014039">
    <property type="entry name" value="Transl_elong_EFTs/EF1B_dimer"/>
</dbReference>
<dbReference type="InterPro" id="IPR036402">
    <property type="entry name" value="EF-Ts_dimer_sf"/>
</dbReference>
<name>A0ABC8J642_ERUVS</name>
<dbReference type="Gene3D" id="1.10.8.10">
    <property type="entry name" value="DNA helicase RuvA subunit, C-terminal domain"/>
    <property type="match status" value="1"/>
</dbReference>
<dbReference type="Gene3D" id="1.10.286.20">
    <property type="match status" value="1"/>
</dbReference>
<dbReference type="Gene3D" id="3.30.479.20">
    <property type="entry name" value="Elongation factor Ts, dimerisation domain"/>
    <property type="match status" value="1"/>
</dbReference>
<dbReference type="CDD" id="cd14275">
    <property type="entry name" value="UBA_EF-Ts"/>
    <property type="match status" value="1"/>
</dbReference>